<feature type="region of interest" description="Disordered" evidence="1">
    <location>
        <begin position="219"/>
        <end position="257"/>
    </location>
</feature>
<keyword evidence="3" id="KW-1185">Reference proteome</keyword>
<protein>
    <submittedName>
        <fullName evidence="2">Uncharacterized protein</fullName>
    </submittedName>
</protein>
<gene>
    <name evidence="2" type="ORF">AELLOGFF_05509</name>
</gene>
<dbReference type="RefSeq" id="WP_159233479.1">
    <property type="nucleotide sequence ID" value="NZ_CACSIP010000035.1"/>
</dbReference>
<evidence type="ECO:0000313" key="3">
    <source>
        <dbReference type="Proteomes" id="UP000430146"/>
    </source>
</evidence>
<dbReference type="Proteomes" id="UP000430146">
    <property type="component" value="Unassembled WGS sequence"/>
</dbReference>
<reference evidence="2 3" key="1">
    <citation type="submission" date="2019-11" db="EMBL/GenBank/DDBJ databases">
        <authorList>
            <person name="Holert J."/>
        </authorList>
    </citation>
    <scope>NUCLEOTIDE SEQUENCE [LARGE SCALE GENOMIC DNA]</scope>
    <source>
        <strain evidence="2">BC8_1</strain>
    </source>
</reference>
<dbReference type="OrthoDB" id="4762100at2"/>
<evidence type="ECO:0000256" key="1">
    <source>
        <dbReference type="SAM" id="MobiDB-lite"/>
    </source>
</evidence>
<accession>A0A5S9R5Z4</accession>
<proteinExistence type="predicted"/>
<sequence>MTISVATASLVDLLTDALHTAAPHTGGVHLSSHRAPWKEEPGDVDLLAATSTTGSVVGHMWIPVEGNLTSAVWPVGSTTTALGVLRRLAKKGDNHSVDIDMYQADPPENLKEGEHPGWIVTIAETSALFDSDTEFQFHAHDASKFPLRRAGMLLRGQILKADDDEEDYAATPLTLWSAGVMGPLVKVAKRRGGTIRLFRSSDQRTQLVQIGDTWIGAAYPSPPLPGEPKDAPSIEPVLDGGESAAGQTTIDDEQPGD</sequence>
<evidence type="ECO:0000313" key="2">
    <source>
        <dbReference type="EMBL" id="CAA0129283.1"/>
    </source>
</evidence>
<dbReference type="AlphaFoldDB" id="A0A5S9R5Z4"/>
<name>A0A5S9R5Z4_MYCVN</name>
<organism evidence="2 3">
    <name type="scientific">Mycolicibacterium vanbaalenii</name>
    <name type="common">Mycobacterium vanbaalenii</name>
    <dbReference type="NCBI Taxonomy" id="110539"/>
    <lineage>
        <taxon>Bacteria</taxon>
        <taxon>Bacillati</taxon>
        <taxon>Actinomycetota</taxon>
        <taxon>Actinomycetes</taxon>
        <taxon>Mycobacteriales</taxon>
        <taxon>Mycobacteriaceae</taxon>
        <taxon>Mycolicibacterium</taxon>
    </lineage>
</organism>
<dbReference type="EMBL" id="CACSIP010000035">
    <property type="protein sequence ID" value="CAA0129283.1"/>
    <property type="molecule type" value="Genomic_DNA"/>
</dbReference>